<feature type="region of interest" description="Disordered" evidence="7">
    <location>
        <begin position="1"/>
        <end position="22"/>
    </location>
</feature>
<dbReference type="Proteomes" id="UP001163046">
    <property type="component" value="Unassembled WGS sequence"/>
</dbReference>
<keyword evidence="2 5" id="KW-0813">Transport</keyword>
<feature type="compositionally biased region" description="Basic and acidic residues" evidence="7">
    <location>
        <begin position="12"/>
        <end position="22"/>
    </location>
</feature>
<accession>A0A9X0CZR0</accession>
<comment type="caution">
    <text evidence="9">The sequence shown here is derived from an EMBL/GenBank/DDBJ whole genome shotgun (WGS) entry which is preliminary data.</text>
</comment>
<dbReference type="InterPro" id="IPR016024">
    <property type="entry name" value="ARM-type_fold"/>
</dbReference>
<dbReference type="Gene3D" id="1.20.5.690">
    <property type="entry name" value="Importin-alpha, importin-beta-binding domain"/>
    <property type="match status" value="1"/>
</dbReference>
<dbReference type="EMBL" id="MU826350">
    <property type="protein sequence ID" value="KAJ7381525.1"/>
    <property type="molecule type" value="Genomic_DNA"/>
</dbReference>
<dbReference type="GO" id="GO:0005634">
    <property type="term" value="C:nucleus"/>
    <property type="evidence" value="ECO:0007669"/>
    <property type="project" value="UniProtKB-ARBA"/>
</dbReference>
<dbReference type="GO" id="GO:0006606">
    <property type="term" value="P:protein import into nucleus"/>
    <property type="evidence" value="ECO:0007669"/>
    <property type="project" value="InterPro"/>
</dbReference>
<gene>
    <name evidence="9" type="primary">KPNA2</name>
    <name evidence="9" type="ORF">OS493_001673</name>
</gene>
<keyword evidence="4 5" id="KW-0653">Protein transport</keyword>
<feature type="repeat" description="ARM" evidence="6">
    <location>
        <begin position="153"/>
        <end position="195"/>
    </location>
</feature>
<evidence type="ECO:0000256" key="2">
    <source>
        <dbReference type="ARBA" id="ARBA00022448"/>
    </source>
</evidence>
<dbReference type="InterPro" id="IPR024931">
    <property type="entry name" value="Importin_alpha"/>
</dbReference>
<proteinExistence type="inferred from homology"/>
<dbReference type="PIRSF" id="PIRSF005673">
    <property type="entry name" value="Importin_alpha"/>
    <property type="match status" value="1"/>
</dbReference>
<evidence type="ECO:0000256" key="7">
    <source>
        <dbReference type="SAM" id="MobiDB-lite"/>
    </source>
</evidence>
<dbReference type="FunFam" id="1.25.10.10:FF:000009">
    <property type="entry name" value="Importin subunit alpha"/>
    <property type="match status" value="1"/>
</dbReference>
<dbReference type="Pfam" id="PF00514">
    <property type="entry name" value="Arm"/>
    <property type="match status" value="7"/>
</dbReference>
<dbReference type="Pfam" id="PF16186">
    <property type="entry name" value="Arm_3"/>
    <property type="match status" value="1"/>
</dbReference>
<evidence type="ECO:0000256" key="5">
    <source>
        <dbReference type="PIRNR" id="PIRNR005673"/>
    </source>
</evidence>
<keyword evidence="3" id="KW-0677">Repeat</keyword>
<name>A0A9X0CZR0_9CNID</name>
<dbReference type="InterPro" id="IPR000225">
    <property type="entry name" value="Armadillo"/>
</dbReference>
<evidence type="ECO:0000313" key="9">
    <source>
        <dbReference type="EMBL" id="KAJ7381525.1"/>
    </source>
</evidence>
<evidence type="ECO:0000256" key="1">
    <source>
        <dbReference type="ARBA" id="ARBA00010394"/>
    </source>
</evidence>
<dbReference type="Pfam" id="PF01749">
    <property type="entry name" value="IBB"/>
    <property type="match status" value="1"/>
</dbReference>
<dbReference type="OrthoDB" id="29145at2759"/>
<dbReference type="GO" id="GO:0061608">
    <property type="term" value="F:nuclear import signal receptor activity"/>
    <property type="evidence" value="ECO:0007669"/>
    <property type="project" value="InterPro"/>
</dbReference>
<dbReference type="InterPro" id="IPR036975">
    <property type="entry name" value="Importin-a_IBB_sf"/>
</dbReference>
<dbReference type="PANTHER" id="PTHR23316">
    <property type="entry name" value="IMPORTIN ALPHA"/>
    <property type="match status" value="1"/>
</dbReference>
<dbReference type="SUPFAM" id="SSF48371">
    <property type="entry name" value="ARM repeat"/>
    <property type="match status" value="1"/>
</dbReference>
<comment type="similarity">
    <text evidence="1 5">Belongs to the importin alpha family.</text>
</comment>
<dbReference type="InterPro" id="IPR032413">
    <property type="entry name" value="Arm_3"/>
</dbReference>
<sequence>MSENRIQNFKNRGKDSNALRRMRNDVTIQLRKTNRENQVLKRRNITEDEPVSPLQERNSQQQTVTQLPLATIEEYLKSNDDKVIFEAVQISRKMLSKQRNPPIKDFIASGLVSMFVAILERFDNASLQFEAAWVLTNIASGSSDETKVVVEAGAVPRFVKLLTSPQPQVCEQAVWALGNIAGDGPNLRNFVLAHGALGPLLGLIQLDINIQFLRNITWTLSNLCRNKNPPPETAAVEQILPALAHLIKCTDKEVLSDTCWGLSYLTDGTNDRIQLVIDSGILLSLIPLLGHPEVNVVTPSLRAVGNIVTGSDDQTQLVIQHNALFYFKNLLTHSKASIVKEATWAISNITAGPKEQIQSVINAGLVPLIIDVLKGNNSARDFKSQKEAVWAITNFTSASTTEQIDFLVQKGVIEPMCHLLEVKDTKIILVLLDGFKNILTAASNTDTVMEVVCNEMHENEGVQRIESLQTHQNFEVYKAALALIDKFFSEESAEETEEMAPEATSKGFTFGTPQSLPVGGFQF</sequence>
<dbReference type="SMART" id="SM00185">
    <property type="entry name" value="ARM"/>
    <property type="match status" value="8"/>
</dbReference>
<evidence type="ECO:0000313" key="10">
    <source>
        <dbReference type="Proteomes" id="UP001163046"/>
    </source>
</evidence>
<feature type="compositionally biased region" description="Polar residues" evidence="7">
    <location>
        <begin position="1"/>
        <end position="10"/>
    </location>
</feature>
<reference evidence="9" key="1">
    <citation type="submission" date="2023-01" db="EMBL/GenBank/DDBJ databases">
        <title>Genome assembly of the deep-sea coral Lophelia pertusa.</title>
        <authorList>
            <person name="Herrera S."/>
            <person name="Cordes E."/>
        </authorList>
    </citation>
    <scope>NUCLEOTIDE SEQUENCE</scope>
    <source>
        <strain evidence="9">USNM1676648</strain>
        <tissue evidence="9">Polyp</tissue>
    </source>
</reference>
<protein>
    <recommendedName>
        <fullName evidence="5">Importin subunit alpha</fullName>
    </recommendedName>
</protein>
<keyword evidence="10" id="KW-1185">Reference proteome</keyword>
<evidence type="ECO:0000259" key="8">
    <source>
        <dbReference type="PROSITE" id="PS51214"/>
    </source>
</evidence>
<feature type="domain" description="IBB" evidence="8">
    <location>
        <begin position="1"/>
        <end position="52"/>
    </location>
</feature>
<organism evidence="9 10">
    <name type="scientific">Desmophyllum pertusum</name>
    <dbReference type="NCBI Taxonomy" id="174260"/>
    <lineage>
        <taxon>Eukaryota</taxon>
        <taxon>Metazoa</taxon>
        <taxon>Cnidaria</taxon>
        <taxon>Anthozoa</taxon>
        <taxon>Hexacorallia</taxon>
        <taxon>Scleractinia</taxon>
        <taxon>Caryophylliina</taxon>
        <taxon>Caryophylliidae</taxon>
        <taxon>Desmophyllum</taxon>
    </lineage>
</organism>
<evidence type="ECO:0000256" key="3">
    <source>
        <dbReference type="ARBA" id="ARBA00022737"/>
    </source>
</evidence>
<dbReference type="AlphaFoldDB" id="A0A9X0CZR0"/>
<dbReference type="PROSITE" id="PS50176">
    <property type="entry name" value="ARM_REPEAT"/>
    <property type="match status" value="2"/>
</dbReference>
<dbReference type="InterPro" id="IPR002652">
    <property type="entry name" value="Importin-a_IBB"/>
</dbReference>
<dbReference type="Gene3D" id="1.25.10.10">
    <property type="entry name" value="Leucine-rich Repeat Variant"/>
    <property type="match status" value="1"/>
</dbReference>
<dbReference type="GO" id="GO:0005737">
    <property type="term" value="C:cytoplasm"/>
    <property type="evidence" value="ECO:0007669"/>
    <property type="project" value="InterPro"/>
</dbReference>
<dbReference type="InterPro" id="IPR011989">
    <property type="entry name" value="ARM-like"/>
</dbReference>
<evidence type="ECO:0000256" key="6">
    <source>
        <dbReference type="PROSITE-ProRule" id="PRU00259"/>
    </source>
</evidence>
<evidence type="ECO:0000256" key="4">
    <source>
        <dbReference type="ARBA" id="ARBA00022927"/>
    </source>
</evidence>
<feature type="region of interest" description="Disordered" evidence="7">
    <location>
        <begin position="37"/>
        <end position="63"/>
    </location>
</feature>
<feature type="repeat" description="ARM" evidence="6">
    <location>
        <begin position="110"/>
        <end position="153"/>
    </location>
</feature>
<dbReference type="PROSITE" id="PS51214">
    <property type="entry name" value="IBB"/>
    <property type="match status" value="1"/>
</dbReference>